<gene>
    <name evidence="2" type="ORF">GY17_00001438</name>
</gene>
<dbReference type="Proteomes" id="UP001429100">
    <property type="component" value="Unassembled WGS sequence"/>
</dbReference>
<proteinExistence type="predicted"/>
<sequence length="858" mass="96388">MLGGTLNAGIGGTGFNMGVAEHSSVEKSGSISETPIIHSVTTPETPMTALNQASPISLTPLAPLGVLNPIPQFGVGLSPLNGLSGLSSPLVQHQLQLQNLYNLIYCNKQGHLQSQLIPSSGAGNGNFTNIEEFNHLVSREITNEGHKTKSIDEFSDDSTLVKSSLGSTATITPSKIQESQGSSNISTTPNLGNEPNIFGSCNGNNNNAILSQYIQYLQFIQGQQVLEANKNLILGSLLNQGNSQQNQIQNQIQSQLQLQKHQEQMRLQQHFVGGQPGNDSSLLDKGQQSQTRFPLINFQNSEEKGLKGGGAPANQNSKLKLPSQKLDSKLDSSTTEQCNHSKKRWKWVHFDDSEVQEWTPKFSLCNNSNINRMVTRTGYMLIYKRKDWAPHQPTCNTGITNACTDVDTNMGLVPGMSLGGDLGVKECERNLILKKLSVLNLRKQNVTYLKNVILRPSIDRWREEWTKRLEASKDDDNELVKNYLFGGFLAIPNDWWMCYVHGDDLEKILCHNSGEFIKFWSYENLYCKHSVVEGGKQGKHEEAEGSKFLDPFLFWEGRVKLFPPELLSALAECISKENSLLRDYYSLDDGYVTNDSVKQDNSKKADTLNFDSETQVECLNLSKSMCLKCVESLYGILNISLKQSRIIYEIMRTDIANESEVCLTSTRMFNSLIAKFDLKHKNPMQMFQRKQSQLNDKFGIVSKNESSTIDFDYNWRSIFTDIKRDIQRNGNTSEQMLLQLHNASDSHSFQAASIESGLYKSTNRVQDWSKDIALGSAKCPHGSYVRSKVSGKTVILIPLRLLEEFMSLEEQRSRKITSFVLFNKVKKDKEEIIASIYKKYLRYKCSNKLLPCKHCTTP</sequence>
<dbReference type="EMBL" id="JTAI01000013">
    <property type="protein sequence ID" value="PPS96851.1"/>
    <property type="molecule type" value="Genomic_DNA"/>
</dbReference>
<evidence type="ECO:0000313" key="3">
    <source>
        <dbReference type="Proteomes" id="UP001429100"/>
    </source>
</evidence>
<name>A0ABX5BEM3_CRYHO</name>
<feature type="non-terminal residue" evidence="2">
    <location>
        <position position="858"/>
    </location>
</feature>
<evidence type="ECO:0000256" key="1">
    <source>
        <dbReference type="SAM" id="MobiDB-lite"/>
    </source>
</evidence>
<feature type="region of interest" description="Disordered" evidence="1">
    <location>
        <begin position="302"/>
        <end position="335"/>
    </location>
</feature>
<accession>A0ABX5BEM3</accession>
<reference evidence="2 3" key="2">
    <citation type="submission" date="2017-10" db="EMBL/GenBank/DDBJ databases">
        <title>Consistent, comparative and evidence-based genome annotation and re-annotation for the closely-related species, Cryptosporidium parvum, C. hominis and C. tyzzeri.</title>
        <authorList>
            <person name="Baptista R.P."/>
            <person name="Li Y."/>
            <person name="Sateriale A."/>
            <person name="Striepen B."/>
            <person name="Kissinger J.C."/>
        </authorList>
    </citation>
    <scope>NUCLEOTIDE SEQUENCE [LARGE SCALE GENOMIC DNA]</scope>
    <source>
        <strain evidence="2">30976</strain>
    </source>
</reference>
<protein>
    <submittedName>
        <fullName evidence="2">Uncharacterized protein</fullName>
    </submittedName>
</protein>
<comment type="caution">
    <text evidence="2">The sequence shown here is derived from an EMBL/GenBank/DDBJ whole genome shotgun (WGS) entry which is preliminary data.</text>
</comment>
<organism evidence="2 3">
    <name type="scientific">Cryptosporidium hominis</name>
    <dbReference type="NCBI Taxonomy" id="237895"/>
    <lineage>
        <taxon>Eukaryota</taxon>
        <taxon>Sar</taxon>
        <taxon>Alveolata</taxon>
        <taxon>Apicomplexa</taxon>
        <taxon>Conoidasida</taxon>
        <taxon>Coccidia</taxon>
        <taxon>Eucoccidiorida</taxon>
        <taxon>Eimeriorina</taxon>
        <taxon>Cryptosporidiidae</taxon>
        <taxon>Cryptosporidium</taxon>
    </lineage>
</organism>
<keyword evidence="3" id="KW-1185">Reference proteome</keyword>
<evidence type="ECO:0000313" key="2">
    <source>
        <dbReference type="EMBL" id="PPS96851.1"/>
    </source>
</evidence>
<reference evidence="2 3" key="1">
    <citation type="submission" date="2014-11" db="EMBL/GenBank/DDBJ databases">
        <title>Comparative genomic analysis of Cryptosporidium hominis reveals occurrence of genetic recombination in virulent subtypes.</title>
        <authorList>
            <person name="Guo Y."/>
            <person name="Tang K."/>
            <person name="Frace M."/>
            <person name="Li N."/>
            <person name="Roellig D.M."/>
            <person name="Sammons S."/>
            <person name="Knipe K."/>
            <person name="Rowe L."/>
            <person name="Feng Y."/>
            <person name="Xiao L."/>
        </authorList>
    </citation>
    <scope>NUCLEOTIDE SEQUENCE [LARGE SCALE GENOMIC DNA]</scope>
    <source>
        <strain evidence="2">30976</strain>
    </source>
</reference>